<dbReference type="Proteomes" id="UP000008206">
    <property type="component" value="Chromosome"/>
</dbReference>
<sequence>MWINTQSDLIRRVLSPALGLWLRSLLEEVEKLEINIQGHDRQILKGYIPGVSINSCRAVYQGLHLGQVDLKGENIRINIGQIIKGKPFRLLEPVQVTGKLHLEQDHINHSLSSFILSNAFTDLLVYLLDFNGIANPKQVLENYQITWEQVSLNDDEFWLEGVITDQSSNSLPLTLGAGLSLLDAHTLLIEPKHLEIVPELANLSLKPFQVDLGSDVALEQLSLQKGQLACRGRAVVQN</sequence>
<evidence type="ECO:0000313" key="2">
    <source>
        <dbReference type="Proteomes" id="UP000008206"/>
    </source>
</evidence>
<evidence type="ECO:0000313" key="1">
    <source>
        <dbReference type="EMBL" id="ADN16797.1"/>
    </source>
</evidence>
<reference evidence="2" key="1">
    <citation type="journal article" date="2011" name="MBio">
        <title>Novel metabolic attributes of the genus Cyanothece, comprising a group of unicellular nitrogen-fixing Cyanobacteria.</title>
        <authorList>
            <person name="Bandyopadhyay A."/>
            <person name="Elvitigala T."/>
            <person name="Welsh E."/>
            <person name="Stockel J."/>
            <person name="Liberton M."/>
            <person name="Min H."/>
            <person name="Sherman L.A."/>
            <person name="Pakrasi H.B."/>
        </authorList>
    </citation>
    <scope>NUCLEOTIDE SEQUENCE [LARGE SCALE GENOMIC DNA]</scope>
    <source>
        <strain evidence="2">PCC 7822</strain>
    </source>
</reference>
<gene>
    <name evidence="1" type="ordered locus">Cyan7822_4906</name>
</gene>
<dbReference type="AlphaFoldDB" id="E0UH83"/>
<dbReference type="eggNOG" id="ENOG502ZC76">
    <property type="taxonomic scope" value="Bacteria"/>
</dbReference>
<protein>
    <recommendedName>
        <fullName evidence="3">DUF2993 domain-containing protein</fullName>
    </recommendedName>
</protein>
<accession>E0UH83</accession>
<keyword evidence="2" id="KW-1185">Reference proteome</keyword>
<dbReference type="EMBL" id="CP002198">
    <property type="protein sequence ID" value="ADN16797.1"/>
    <property type="molecule type" value="Genomic_DNA"/>
</dbReference>
<dbReference type="Pfam" id="PF11209">
    <property type="entry name" value="LmeA"/>
    <property type="match status" value="1"/>
</dbReference>
<dbReference type="KEGG" id="cyj:Cyan7822_4906"/>
<dbReference type="InterPro" id="IPR021373">
    <property type="entry name" value="DUF2993"/>
</dbReference>
<organism evidence="1 2">
    <name type="scientific">Gloeothece verrucosa (strain PCC 7822)</name>
    <name type="common">Cyanothece sp. (strain PCC 7822)</name>
    <dbReference type="NCBI Taxonomy" id="497965"/>
    <lineage>
        <taxon>Bacteria</taxon>
        <taxon>Bacillati</taxon>
        <taxon>Cyanobacteriota</taxon>
        <taxon>Cyanophyceae</taxon>
        <taxon>Oscillatoriophycideae</taxon>
        <taxon>Chroococcales</taxon>
        <taxon>Aphanothecaceae</taxon>
        <taxon>Gloeothece</taxon>
        <taxon>Gloeothece verrucosa</taxon>
    </lineage>
</organism>
<dbReference type="OrthoDB" id="460303at2"/>
<dbReference type="HOGENOM" id="CLU_089598_0_0_3"/>
<evidence type="ECO:0008006" key="3">
    <source>
        <dbReference type="Google" id="ProtNLM"/>
    </source>
</evidence>
<dbReference type="STRING" id="497965.Cyan7822_4906"/>
<proteinExistence type="predicted"/>
<dbReference type="RefSeq" id="WP_013324835.1">
    <property type="nucleotide sequence ID" value="NC_014501.1"/>
</dbReference>
<name>E0UH83_GLOV7</name>